<gene>
    <name evidence="1" type="ORF">ATZ33_02710</name>
    <name evidence="2" type="ORF">RV15_GL001346</name>
</gene>
<dbReference type="Proteomes" id="UP000065511">
    <property type="component" value="Chromosome"/>
</dbReference>
<dbReference type="KEGG" id="ess:ATZ33_02710"/>
<evidence type="ECO:0000313" key="3">
    <source>
        <dbReference type="Proteomes" id="UP000065511"/>
    </source>
</evidence>
<dbReference type="RefSeq" id="WP_071876394.1">
    <property type="nucleotide sequence ID" value="NZ_JXLC01000002.1"/>
</dbReference>
<protein>
    <recommendedName>
        <fullName evidence="5">DUF4393 domain-containing protein</fullName>
    </recommendedName>
</protein>
<organism evidence="2 4">
    <name type="scientific">Enterococcus silesiacus</name>
    <dbReference type="NCBI Taxonomy" id="332949"/>
    <lineage>
        <taxon>Bacteria</taxon>
        <taxon>Bacillati</taxon>
        <taxon>Bacillota</taxon>
        <taxon>Bacilli</taxon>
        <taxon>Lactobacillales</taxon>
        <taxon>Enterococcaceae</taxon>
        <taxon>Enterococcus</taxon>
    </lineage>
</organism>
<keyword evidence="3" id="KW-1185">Reference proteome</keyword>
<evidence type="ECO:0008006" key="5">
    <source>
        <dbReference type="Google" id="ProtNLM"/>
    </source>
</evidence>
<dbReference type="Proteomes" id="UP000183039">
    <property type="component" value="Unassembled WGS sequence"/>
</dbReference>
<evidence type="ECO:0000313" key="2">
    <source>
        <dbReference type="EMBL" id="OJG93314.1"/>
    </source>
</evidence>
<dbReference type="EMBL" id="CP013614">
    <property type="protein sequence ID" value="ALS00325.1"/>
    <property type="molecule type" value="Genomic_DNA"/>
</dbReference>
<proteinExistence type="predicted"/>
<sequence length="250" mass="28860">MKNELDKHLVDLSEEEEKELIIKNSKSTVKSVGKSAISNLTGGLIDTFLCVFEAENELNEEIRKRKIENLISTYITKNNNHEKKLEKIKECISLPYNYMLIQESIKIFDEKPYDELRTSNIAGIIDRICSKKIESPSQDYYDFINLLHYTRILSPYSMKILKDIRGRNGILQKIQYKTEDGNFSGSEDGVFSRFIQPYQNKDNFNGYRLGMAELVNGGHLNIHPSEDNKYLYISIPTATKILILYITGKV</sequence>
<accession>A0A0S3K803</accession>
<reference evidence="2 4" key="1">
    <citation type="submission" date="2014-12" db="EMBL/GenBank/DDBJ databases">
        <title>Draft genome sequences of 29 type strains of Enterococci.</title>
        <authorList>
            <person name="Zhong Z."/>
            <person name="Sun Z."/>
            <person name="Liu W."/>
            <person name="Zhang W."/>
            <person name="Zhang H."/>
        </authorList>
    </citation>
    <scope>NUCLEOTIDE SEQUENCE [LARGE SCALE GENOMIC DNA]</scope>
    <source>
        <strain evidence="2 4">DSM 22801</strain>
    </source>
</reference>
<evidence type="ECO:0000313" key="1">
    <source>
        <dbReference type="EMBL" id="ALS00325.1"/>
    </source>
</evidence>
<evidence type="ECO:0000313" key="4">
    <source>
        <dbReference type="Proteomes" id="UP000183039"/>
    </source>
</evidence>
<dbReference type="AlphaFoldDB" id="A0A0S3K803"/>
<name>A0A0S3K803_9ENTE</name>
<reference evidence="1 3" key="2">
    <citation type="submission" date="2015-12" db="EMBL/GenBank/DDBJ databases">
        <authorList>
            <person name="Lauer A."/>
            <person name="Humrighouse B."/>
            <person name="Loparev V."/>
            <person name="Shewmaker P.L."/>
            <person name="Whitney A.M."/>
            <person name="McLaughlin R.W."/>
        </authorList>
    </citation>
    <scope>NUCLEOTIDE SEQUENCE [LARGE SCALE GENOMIC DNA]</scope>
    <source>
        <strain evidence="1 3">LMG 23085</strain>
    </source>
</reference>
<dbReference type="EMBL" id="JXLC01000002">
    <property type="protein sequence ID" value="OJG93314.1"/>
    <property type="molecule type" value="Genomic_DNA"/>
</dbReference>